<dbReference type="InterPro" id="IPR007627">
    <property type="entry name" value="RNA_pol_sigma70_r2"/>
</dbReference>
<evidence type="ECO:0000259" key="6">
    <source>
        <dbReference type="Pfam" id="PF04542"/>
    </source>
</evidence>
<dbReference type="Pfam" id="PF04545">
    <property type="entry name" value="Sigma70_r4"/>
    <property type="match status" value="1"/>
</dbReference>
<dbReference type="InterPro" id="IPR036388">
    <property type="entry name" value="WH-like_DNA-bd_sf"/>
</dbReference>
<dbReference type="InterPro" id="IPR039425">
    <property type="entry name" value="RNA_pol_sigma-70-like"/>
</dbReference>
<dbReference type="AlphaFoldDB" id="S7UM42"/>
<dbReference type="eggNOG" id="COG1595">
    <property type="taxonomic scope" value="Bacteria"/>
</dbReference>
<evidence type="ECO:0000256" key="3">
    <source>
        <dbReference type="ARBA" id="ARBA00023082"/>
    </source>
</evidence>
<dbReference type="InterPro" id="IPR014284">
    <property type="entry name" value="RNA_pol_sigma-70_dom"/>
</dbReference>
<gene>
    <name evidence="8" type="ORF">dsat_2367</name>
</gene>
<dbReference type="InterPro" id="IPR013324">
    <property type="entry name" value="RNA_pol_sigma_r3/r4-like"/>
</dbReference>
<dbReference type="PANTHER" id="PTHR43133">
    <property type="entry name" value="RNA POLYMERASE ECF-TYPE SIGMA FACTO"/>
    <property type="match status" value="1"/>
</dbReference>
<dbReference type="Gene3D" id="1.10.1740.10">
    <property type="match status" value="1"/>
</dbReference>
<dbReference type="GO" id="GO:0016987">
    <property type="term" value="F:sigma factor activity"/>
    <property type="evidence" value="ECO:0007669"/>
    <property type="project" value="UniProtKB-KW"/>
</dbReference>
<organism evidence="8 9">
    <name type="scientific">Alkalidesulfovibrio alkalitolerans DSM 16529</name>
    <dbReference type="NCBI Taxonomy" id="1121439"/>
    <lineage>
        <taxon>Bacteria</taxon>
        <taxon>Pseudomonadati</taxon>
        <taxon>Thermodesulfobacteriota</taxon>
        <taxon>Desulfovibrionia</taxon>
        <taxon>Desulfovibrionales</taxon>
        <taxon>Desulfovibrionaceae</taxon>
        <taxon>Alkalidesulfovibrio</taxon>
    </lineage>
</organism>
<dbReference type="RefSeq" id="WP_020886253.1">
    <property type="nucleotide sequence ID" value="NZ_ATHI01000005.1"/>
</dbReference>
<dbReference type="GO" id="GO:0003677">
    <property type="term" value="F:DNA binding"/>
    <property type="evidence" value="ECO:0007669"/>
    <property type="project" value="UniProtKB-KW"/>
</dbReference>
<dbReference type="PANTHER" id="PTHR43133:SF8">
    <property type="entry name" value="RNA POLYMERASE SIGMA FACTOR HI_1459-RELATED"/>
    <property type="match status" value="1"/>
</dbReference>
<accession>S7UM42</accession>
<reference evidence="8 9" key="1">
    <citation type="journal article" date="2013" name="Genome Announc.">
        <title>Draft genome sequences for three mercury-methylating, sulfate-reducing bacteria.</title>
        <authorList>
            <person name="Brown S.D."/>
            <person name="Hurt R.A.Jr."/>
            <person name="Gilmour C.C."/>
            <person name="Elias D.A."/>
        </authorList>
    </citation>
    <scope>NUCLEOTIDE SEQUENCE [LARGE SCALE GENOMIC DNA]</scope>
    <source>
        <strain evidence="8 9">DSM 16529</strain>
    </source>
</reference>
<keyword evidence="9" id="KW-1185">Reference proteome</keyword>
<dbReference type="NCBIfam" id="TIGR02937">
    <property type="entry name" value="sigma70-ECF"/>
    <property type="match status" value="1"/>
</dbReference>
<keyword evidence="4" id="KW-0238">DNA-binding</keyword>
<feature type="domain" description="RNA polymerase sigma-70 region 4" evidence="7">
    <location>
        <begin position="132"/>
        <end position="176"/>
    </location>
</feature>
<keyword evidence="2" id="KW-0805">Transcription regulation</keyword>
<proteinExistence type="inferred from homology"/>
<comment type="similarity">
    <text evidence="1">Belongs to the sigma-70 factor family. ECF subfamily.</text>
</comment>
<keyword evidence="5" id="KW-0804">Transcription</keyword>
<evidence type="ECO:0000313" key="8">
    <source>
        <dbReference type="EMBL" id="EPR35004.1"/>
    </source>
</evidence>
<protein>
    <submittedName>
        <fullName evidence="8">RNA polymerase, sigma-24 subunit, ECF subfamily</fullName>
    </submittedName>
</protein>
<dbReference type="Gene3D" id="1.10.10.10">
    <property type="entry name" value="Winged helix-like DNA-binding domain superfamily/Winged helix DNA-binding domain"/>
    <property type="match status" value="1"/>
</dbReference>
<name>S7UM42_9BACT</name>
<dbReference type="SUPFAM" id="SSF88659">
    <property type="entry name" value="Sigma3 and sigma4 domains of RNA polymerase sigma factors"/>
    <property type="match status" value="1"/>
</dbReference>
<dbReference type="Pfam" id="PF04542">
    <property type="entry name" value="Sigma70_r2"/>
    <property type="match status" value="1"/>
</dbReference>
<dbReference type="GO" id="GO:0006352">
    <property type="term" value="P:DNA-templated transcription initiation"/>
    <property type="evidence" value="ECO:0007669"/>
    <property type="project" value="InterPro"/>
</dbReference>
<evidence type="ECO:0000256" key="2">
    <source>
        <dbReference type="ARBA" id="ARBA00023015"/>
    </source>
</evidence>
<dbReference type="OrthoDB" id="9784272at2"/>
<dbReference type="EMBL" id="ATHI01000005">
    <property type="protein sequence ID" value="EPR35004.1"/>
    <property type="molecule type" value="Genomic_DNA"/>
</dbReference>
<sequence>MAGNDITITHRMANGDSSSWIEFMKDNGSFMQTVIQRTIAQYDGSRCDTDVEDALQDVMVRLVANQGRLLRSYDPERASLRTWLAVIARSAALDALRKRPRGMVAMDDSIIEQIADKPQETGSERLFPHPALSGRQNAVMELLFDHDLDVKEIARLLDIGCQTVRSLKHQAITKLRGLATATA</sequence>
<evidence type="ECO:0000256" key="1">
    <source>
        <dbReference type="ARBA" id="ARBA00010641"/>
    </source>
</evidence>
<evidence type="ECO:0000259" key="7">
    <source>
        <dbReference type="Pfam" id="PF04545"/>
    </source>
</evidence>
<dbReference type="STRING" id="1121439.dsat_2367"/>
<dbReference type="PATRIC" id="fig|1121439.3.peg.762"/>
<keyword evidence="3" id="KW-0731">Sigma factor</keyword>
<dbReference type="SUPFAM" id="SSF88946">
    <property type="entry name" value="Sigma2 domain of RNA polymerase sigma factors"/>
    <property type="match status" value="1"/>
</dbReference>
<evidence type="ECO:0000256" key="4">
    <source>
        <dbReference type="ARBA" id="ARBA00023125"/>
    </source>
</evidence>
<evidence type="ECO:0000313" key="9">
    <source>
        <dbReference type="Proteomes" id="UP000014975"/>
    </source>
</evidence>
<dbReference type="InterPro" id="IPR007630">
    <property type="entry name" value="RNA_pol_sigma70_r4"/>
</dbReference>
<dbReference type="Proteomes" id="UP000014975">
    <property type="component" value="Unassembled WGS sequence"/>
</dbReference>
<dbReference type="InterPro" id="IPR013325">
    <property type="entry name" value="RNA_pol_sigma_r2"/>
</dbReference>
<comment type="caution">
    <text evidence="8">The sequence shown here is derived from an EMBL/GenBank/DDBJ whole genome shotgun (WGS) entry which is preliminary data.</text>
</comment>
<evidence type="ECO:0000256" key="5">
    <source>
        <dbReference type="ARBA" id="ARBA00023163"/>
    </source>
</evidence>
<feature type="domain" description="RNA polymerase sigma-70 region 2" evidence="6">
    <location>
        <begin position="45"/>
        <end position="99"/>
    </location>
</feature>